<protein>
    <recommendedName>
        <fullName evidence="4">Myb/SANT-like domain-containing protein</fullName>
    </recommendedName>
</protein>
<dbReference type="RefSeq" id="XP_018062383.1">
    <property type="nucleotide sequence ID" value="XM_018223236.1"/>
</dbReference>
<keyword evidence="3" id="KW-1185">Reference proteome</keyword>
<dbReference type="InParanoid" id="A0A132B6J1"/>
<gene>
    <name evidence="2" type="ORF">LY89DRAFT_789283</name>
</gene>
<dbReference type="KEGG" id="psco:LY89DRAFT_789283"/>
<evidence type="ECO:0000313" key="2">
    <source>
        <dbReference type="EMBL" id="KUJ08028.1"/>
    </source>
</evidence>
<organism evidence="2 3">
    <name type="scientific">Mollisia scopiformis</name>
    <name type="common">Conifer needle endophyte fungus</name>
    <name type="synonym">Phialocephala scopiformis</name>
    <dbReference type="NCBI Taxonomy" id="149040"/>
    <lineage>
        <taxon>Eukaryota</taxon>
        <taxon>Fungi</taxon>
        <taxon>Dikarya</taxon>
        <taxon>Ascomycota</taxon>
        <taxon>Pezizomycotina</taxon>
        <taxon>Leotiomycetes</taxon>
        <taxon>Helotiales</taxon>
        <taxon>Mollisiaceae</taxon>
        <taxon>Mollisia</taxon>
    </lineage>
</organism>
<dbReference type="AlphaFoldDB" id="A0A132B6J1"/>
<evidence type="ECO:0000313" key="3">
    <source>
        <dbReference type="Proteomes" id="UP000070700"/>
    </source>
</evidence>
<sequence>MPIVTPPKAQSASPSSASSYTTAEVSQIVTWNYNDITFLILHLKELKAEGKSIEVGFEPEPWRSIAMTFEDPLKDEQSCQRMWLKLKKEYHEFKCFVGMPGFRLNKDDLPVAAPEVWEEFEKKYPERIKWRTTRFPWMYSILQIIEDFGVEPEKTLVERKSKFHARFLEGSGDSESPAVQKRHIETTPPPPYRPMKKQKTKSLDATDDDLRALAEDLSKSSPSTIPKMAPKAVPERKEDIAIIMKTLHRVQEETCLTDDGVLFMLDILGAQAPMARKYMAFRKDSTRVAWLRQQLKNSKEDLSDLFIEQD</sequence>
<dbReference type="GeneID" id="28832962"/>
<dbReference type="Proteomes" id="UP000070700">
    <property type="component" value="Unassembled WGS sequence"/>
</dbReference>
<dbReference type="OrthoDB" id="5346818at2759"/>
<feature type="region of interest" description="Disordered" evidence="1">
    <location>
        <begin position="169"/>
        <end position="203"/>
    </location>
</feature>
<proteinExistence type="predicted"/>
<name>A0A132B6J1_MOLSC</name>
<dbReference type="EMBL" id="KQ947437">
    <property type="protein sequence ID" value="KUJ08028.1"/>
    <property type="molecule type" value="Genomic_DNA"/>
</dbReference>
<evidence type="ECO:0008006" key="4">
    <source>
        <dbReference type="Google" id="ProtNLM"/>
    </source>
</evidence>
<evidence type="ECO:0000256" key="1">
    <source>
        <dbReference type="SAM" id="MobiDB-lite"/>
    </source>
</evidence>
<reference evidence="2 3" key="1">
    <citation type="submission" date="2015-10" db="EMBL/GenBank/DDBJ databases">
        <title>Full genome of DAOMC 229536 Phialocephala scopiformis, a fungal endophyte of spruce producing the potent anti-insectan compound rugulosin.</title>
        <authorList>
            <consortium name="DOE Joint Genome Institute"/>
            <person name="Walker A.K."/>
            <person name="Frasz S.L."/>
            <person name="Seifert K.A."/>
            <person name="Miller J.D."/>
            <person name="Mondo S.J."/>
            <person name="Labutti K."/>
            <person name="Lipzen A."/>
            <person name="Dockter R."/>
            <person name="Kennedy M."/>
            <person name="Grigoriev I.V."/>
            <person name="Spatafora J.W."/>
        </authorList>
    </citation>
    <scope>NUCLEOTIDE SEQUENCE [LARGE SCALE GENOMIC DNA]</scope>
    <source>
        <strain evidence="2 3">CBS 120377</strain>
    </source>
</reference>
<accession>A0A132B6J1</accession>